<evidence type="ECO:0000313" key="2">
    <source>
        <dbReference type="EMBL" id="KAD2804442.1"/>
    </source>
</evidence>
<protein>
    <submittedName>
        <fullName evidence="2">Uncharacterized protein</fullName>
    </submittedName>
</protein>
<gene>
    <name evidence="2" type="ORF">E3N88_37819</name>
</gene>
<evidence type="ECO:0000313" key="3">
    <source>
        <dbReference type="Proteomes" id="UP000326396"/>
    </source>
</evidence>
<feature type="region of interest" description="Disordered" evidence="1">
    <location>
        <begin position="89"/>
        <end position="128"/>
    </location>
</feature>
<comment type="caution">
    <text evidence="2">The sequence shown here is derived from an EMBL/GenBank/DDBJ whole genome shotgun (WGS) entry which is preliminary data.</text>
</comment>
<proteinExistence type="predicted"/>
<reference evidence="2 3" key="1">
    <citation type="submission" date="2019-05" db="EMBL/GenBank/DDBJ databases">
        <title>Mikania micrantha, genome provides insights into the molecular mechanism of rapid growth.</title>
        <authorList>
            <person name="Liu B."/>
        </authorList>
    </citation>
    <scope>NUCLEOTIDE SEQUENCE [LARGE SCALE GENOMIC DNA]</scope>
    <source>
        <strain evidence="2">NLD-2019</strain>
        <tissue evidence="2">Leaf</tissue>
    </source>
</reference>
<accession>A0A5N6LUI7</accession>
<evidence type="ECO:0000256" key="1">
    <source>
        <dbReference type="SAM" id="MobiDB-lite"/>
    </source>
</evidence>
<sequence length="128" mass="14115">MAGQEAHHPPRMSCLDRISPQGQLLTFTPARHPHHQSNSLIAKEANPTQPSLTLHSDPLDILITKSPNYPSPCLVKGLHEGSEGSYRLDLGLMGPNQKRGKDTYQHKRRRRLGKGVGGGCIKKGKPER</sequence>
<keyword evidence="3" id="KW-1185">Reference proteome</keyword>
<dbReference type="AlphaFoldDB" id="A0A5N6LUI7"/>
<name>A0A5N6LUI7_9ASTR</name>
<dbReference type="EMBL" id="SZYD01000018">
    <property type="protein sequence ID" value="KAD2804442.1"/>
    <property type="molecule type" value="Genomic_DNA"/>
</dbReference>
<organism evidence="2 3">
    <name type="scientific">Mikania micrantha</name>
    <name type="common">bitter vine</name>
    <dbReference type="NCBI Taxonomy" id="192012"/>
    <lineage>
        <taxon>Eukaryota</taxon>
        <taxon>Viridiplantae</taxon>
        <taxon>Streptophyta</taxon>
        <taxon>Embryophyta</taxon>
        <taxon>Tracheophyta</taxon>
        <taxon>Spermatophyta</taxon>
        <taxon>Magnoliopsida</taxon>
        <taxon>eudicotyledons</taxon>
        <taxon>Gunneridae</taxon>
        <taxon>Pentapetalae</taxon>
        <taxon>asterids</taxon>
        <taxon>campanulids</taxon>
        <taxon>Asterales</taxon>
        <taxon>Asteraceae</taxon>
        <taxon>Asteroideae</taxon>
        <taxon>Heliantheae alliance</taxon>
        <taxon>Eupatorieae</taxon>
        <taxon>Mikania</taxon>
    </lineage>
</organism>
<dbReference type="Proteomes" id="UP000326396">
    <property type="component" value="Linkage Group LG8"/>
</dbReference>